<evidence type="ECO:0000313" key="6">
    <source>
        <dbReference type="Proteomes" id="UP001307889"/>
    </source>
</evidence>
<feature type="region of interest" description="Disordered" evidence="3">
    <location>
        <begin position="1"/>
        <end position="25"/>
    </location>
</feature>
<feature type="compositionally biased region" description="Basic residues" evidence="3">
    <location>
        <begin position="557"/>
        <end position="572"/>
    </location>
</feature>
<gene>
    <name evidence="5" type="ORF">NTJ_08161</name>
</gene>
<sequence>MSDKDSEDDTSSSSEEEEPVLDESSDKNFFKTLSCLKKKDPIIYNPDVVFFPKDDNAEESSSTSASSRRKVDKPIFLRDYEREQIIKAIKKEKSDGSSDDDDDHASAVNSKSELDNEDLPYAVQQKSLKASLKAALEESDSEDEGGLLKLKNKTSEEQQKEEEEYKAWLKGAKDGIEDKATEEALKPLHDYWSKPDLDPNEQFLRDYILNRRYLEEDEVGEDDGISEDGELLEMQEQFENDYNMRFENENKTEVKRFPRVIEGSLRRKDESRKAKRREKRERKLLEKGKRKEEISKNQKKKLLEFKEHIEKIKKLTGNDQLGFKDEEIFGDNDFDPEKHDAMMEKLYSDAFYAAEDDMEKPDFVTEDVEDWVGDDDFEDAGPDNMDLEAVPSTSKKSRKETRSKRKRKEKKKADTAEDILDIAKPVFDPNVHGSVNKYIDEYYSMDCEDFIEDIPCRFKYKQVIPNDYGLTVEEILAADDKELNKWVPARKITKLKPDHVEKNEVKVYRQKAHDFDLKKKILASVYGSPERDDDEEDGESSLAEVSTPTAAVDVGHKGSKNVKKENKNKRKREAADSSNVDEASDAVKSQQNGNAGSGAPEKKKKKTGMANQQNSTAQKEKAGSKSSSNAKQKPFGNKNKKLGKGPKKDWTGESTKKVADPLAAVSDLRLKAYDIKPREFKKKLKYKKQ</sequence>
<reference evidence="5 6" key="1">
    <citation type="submission" date="2023-09" db="EMBL/GenBank/DDBJ databases">
        <title>Nesidiocoris tenuis whole genome shotgun sequence.</title>
        <authorList>
            <person name="Shibata T."/>
            <person name="Shimoda M."/>
            <person name="Kobayashi T."/>
            <person name="Uehara T."/>
        </authorList>
    </citation>
    <scope>NUCLEOTIDE SEQUENCE [LARGE SCALE GENOMIC DNA]</scope>
    <source>
        <strain evidence="5 6">Japan</strain>
    </source>
</reference>
<keyword evidence="6" id="KW-1185">Reference proteome</keyword>
<feature type="region of interest" description="Disordered" evidence="3">
    <location>
        <begin position="526"/>
        <end position="661"/>
    </location>
</feature>
<dbReference type="EMBL" id="AP028914">
    <property type="protein sequence ID" value="BES95352.1"/>
    <property type="molecule type" value="Genomic_DNA"/>
</dbReference>
<dbReference type="InterPro" id="IPR024626">
    <property type="entry name" value="Kri1-like_C"/>
</dbReference>
<dbReference type="Proteomes" id="UP001307889">
    <property type="component" value="Chromosome 6"/>
</dbReference>
<evidence type="ECO:0000256" key="3">
    <source>
        <dbReference type="SAM" id="MobiDB-lite"/>
    </source>
</evidence>
<comment type="similarity">
    <text evidence="1">Belongs to the KRI1 family.</text>
</comment>
<feature type="compositionally biased region" description="Polar residues" evidence="3">
    <location>
        <begin position="576"/>
        <end position="594"/>
    </location>
</feature>
<feature type="region of interest" description="Disordered" evidence="3">
    <location>
        <begin position="88"/>
        <end position="166"/>
    </location>
</feature>
<proteinExistence type="inferred from homology"/>
<evidence type="ECO:0000256" key="1">
    <source>
        <dbReference type="ARBA" id="ARBA00007473"/>
    </source>
</evidence>
<dbReference type="InterPro" id="IPR018034">
    <property type="entry name" value="Kri1"/>
</dbReference>
<feature type="region of interest" description="Disordered" evidence="3">
    <location>
        <begin position="267"/>
        <end position="295"/>
    </location>
</feature>
<evidence type="ECO:0000259" key="4">
    <source>
        <dbReference type="Pfam" id="PF12936"/>
    </source>
</evidence>
<feature type="region of interest" description="Disordered" evidence="3">
    <location>
        <begin position="374"/>
        <end position="414"/>
    </location>
</feature>
<evidence type="ECO:0000313" key="5">
    <source>
        <dbReference type="EMBL" id="BES95352.1"/>
    </source>
</evidence>
<evidence type="ECO:0000256" key="2">
    <source>
        <dbReference type="ARBA" id="ARBA00017294"/>
    </source>
</evidence>
<organism evidence="5 6">
    <name type="scientific">Nesidiocoris tenuis</name>
    <dbReference type="NCBI Taxonomy" id="355587"/>
    <lineage>
        <taxon>Eukaryota</taxon>
        <taxon>Metazoa</taxon>
        <taxon>Ecdysozoa</taxon>
        <taxon>Arthropoda</taxon>
        <taxon>Hexapoda</taxon>
        <taxon>Insecta</taxon>
        <taxon>Pterygota</taxon>
        <taxon>Neoptera</taxon>
        <taxon>Paraneoptera</taxon>
        <taxon>Hemiptera</taxon>
        <taxon>Heteroptera</taxon>
        <taxon>Panheteroptera</taxon>
        <taxon>Cimicomorpha</taxon>
        <taxon>Miridae</taxon>
        <taxon>Dicyphina</taxon>
        <taxon>Nesidiocoris</taxon>
    </lineage>
</organism>
<feature type="compositionally biased region" description="Basic and acidic residues" evidence="3">
    <location>
        <begin position="281"/>
        <end position="295"/>
    </location>
</feature>
<feature type="region of interest" description="Disordered" evidence="3">
    <location>
        <begin position="48"/>
        <end position="73"/>
    </location>
</feature>
<feature type="compositionally biased region" description="Acidic residues" evidence="3">
    <location>
        <begin position="1"/>
        <end position="23"/>
    </location>
</feature>
<feature type="compositionally biased region" description="Basic and acidic residues" evidence="3">
    <location>
        <begin position="646"/>
        <end position="659"/>
    </location>
</feature>
<protein>
    <recommendedName>
        <fullName evidence="2">Protein KRI1 homolog</fullName>
    </recommendedName>
</protein>
<dbReference type="Pfam" id="PF05178">
    <property type="entry name" value="Kri1"/>
    <property type="match status" value="1"/>
</dbReference>
<feature type="compositionally biased region" description="Basic and acidic residues" evidence="3">
    <location>
        <begin position="153"/>
        <end position="166"/>
    </location>
</feature>
<dbReference type="PANTHER" id="PTHR14490:SF5">
    <property type="entry name" value="PROTEIN KRI1 HOMOLOG"/>
    <property type="match status" value="1"/>
</dbReference>
<feature type="domain" description="Kri1-like C-terminal" evidence="4">
    <location>
        <begin position="435"/>
        <end position="520"/>
    </location>
</feature>
<name>A0ABN7AT15_9HEMI</name>
<dbReference type="Pfam" id="PF12936">
    <property type="entry name" value="Kri1_C"/>
    <property type="match status" value="1"/>
</dbReference>
<feature type="compositionally biased region" description="Basic residues" evidence="3">
    <location>
        <begin position="395"/>
        <end position="410"/>
    </location>
</feature>
<dbReference type="PANTHER" id="PTHR14490">
    <property type="entry name" value="ZINC FINGER, ZZ TYPE"/>
    <property type="match status" value="1"/>
</dbReference>
<accession>A0ABN7AT15</accession>